<dbReference type="Pfam" id="PF00069">
    <property type="entry name" value="Pkinase"/>
    <property type="match status" value="1"/>
</dbReference>
<feature type="domain" description="Protein kinase" evidence="8">
    <location>
        <begin position="91"/>
        <end position="353"/>
    </location>
</feature>
<feature type="compositionally biased region" description="Low complexity" evidence="7">
    <location>
        <begin position="616"/>
        <end position="625"/>
    </location>
</feature>
<dbReference type="InterPro" id="IPR001772">
    <property type="entry name" value="KA1_dom"/>
</dbReference>
<comment type="caution">
    <text evidence="10">The sequence shown here is derived from an EMBL/GenBank/DDBJ whole genome shotgun (WGS) entry which is preliminary data.</text>
</comment>
<dbReference type="FunFam" id="3.30.200.20:FF:000003">
    <property type="entry name" value="Non-specific serine/threonine protein kinase"/>
    <property type="match status" value="1"/>
</dbReference>
<dbReference type="EMBL" id="WHVB01000001">
    <property type="protein sequence ID" value="KAF8487091.1"/>
    <property type="molecule type" value="Genomic_DNA"/>
</dbReference>
<keyword evidence="5 6" id="KW-0067">ATP-binding</keyword>
<dbReference type="OrthoDB" id="193931at2759"/>
<evidence type="ECO:0000259" key="8">
    <source>
        <dbReference type="PROSITE" id="PS50011"/>
    </source>
</evidence>
<feature type="region of interest" description="Disordered" evidence="7">
    <location>
        <begin position="1"/>
        <end position="65"/>
    </location>
</feature>
<dbReference type="Gene3D" id="1.10.510.10">
    <property type="entry name" value="Transferase(Phosphotransferase) domain 1"/>
    <property type="match status" value="1"/>
</dbReference>
<gene>
    <name evidence="10" type="ORF">DFH94DRAFT_621646</name>
</gene>
<feature type="compositionally biased region" description="Basic and acidic residues" evidence="7">
    <location>
        <begin position="552"/>
        <end position="564"/>
    </location>
</feature>
<feature type="compositionally biased region" description="Low complexity" evidence="7">
    <location>
        <begin position="511"/>
        <end position="522"/>
    </location>
</feature>
<dbReference type="SUPFAM" id="SSF56112">
    <property type="entry name" value="Protein kinase-like (PK-like)"/>
    <property type="match status" value="1"/>
</dbReference>
<feature type="region of interest" description="Disordered" evidence="7">
    <location>
        <begin position="383"/>
        <end position="407"/>
    </location>
</feature>
<dbReference type="AlphaFoldDB" id="A0A9P5N603"/>
<dbReference type="InterPro" id="IPR000719">
    <property type="entry name" value="Prot_kinase_dom"/>
</dbReference>
<protein>
    <submittedName>
        <fullName evidence="10">Pkinase-domain-containing protein</fullName>
    </submittedName>
</protein>
<feature type="region of interest" description="Disordered" evidence="7">
    <location>
        <begin position="1056"/>
        <end position="1095"/>
    </location>
</feature>
<evidence type="ECO:0000256" key="1">
    <source>
        <dbReference type="ARBA" id="ARBA00022527"/>
    </source>
</evidence>
<dbReference type="Proteomes" id="UP000759537">
    <property type="component" value="Unassembled WGS sequence"/>
</dbReference>
<keyword evidence="4" id="KW-0418">Kinase</keyword>
<evidence type="ECO:0000313" key="10">
    <source>
        <dbReference type="EMBL" id="KAF8487091.1"/>
    </source>
</evidence>
<dbReference type="PROSITE" id="PS50032">
    <property type="entry name" value="KA1"/>
    <property type="match status" value="1"/>
</dbReference>
<dbReference type="GO" id="GO:0005737">
    <property type="term" value="C:cytoplasm"/>
    <property type="evidence" value="ECO:0007669"/>
    <property type="project" value="TreeGrafter"/>
</dbReference>
<dbReference type="GO" id="GO:0035556">
    <property type="term" value="P:intracellular signal transduction"/>
    <property type="evidence" value="ECO:0007669"/>
    <property type="project" value="TreeGrafter"/>
</dbReference>
<proteinExistence type="predicted"/>
<name>A0A9P5N603_9AGAM</name>
<feature type="compositionally biased region" description="Low complexity" evidence="7">
    <location>
        <begin position="1067"/>
        <end position="1080"/>
    </location>
</feature>
<evidence type="ECO:0000259" key="9">
    <source>
        <dbReference type="PROSITE" id="PS50032"/>
    </source>
</evidence>
<dbReference type="InterPro" id="IPR008271">
    <property type="entry name" value="Ser/Thr_kinase_AS"/>
</dbReference>
<evidence type="ECO:0000256" key="3">
    <source>
        <dbReference type="ARBA" id="ARBA00022741"/>
    </source>
</evidence>
<dbReference type="SMART" id="SM00220">
    <property type="entry name" value="S_TKc"/>
    <property type="match status" value="1"/>
</dbReference>
<dbReference type="PROSITE" id="PS00108">
    <property type="entry name" value="PROTEIN_KINASE_ST"/>
    <property type="match status" value="1"/>
</dbReference>
<keyword evidence="11" id="KW-1185">Reference proteome</keyword>
<reference evidence="10" key="2">
    <citation type="journal article" date="2020" name="Nat. Commun.">
        <title>Large-scale genome sequencing of mycorrhizal fungi provides insights into the early evolution of symbiotic traits.</title>
        <authorList>
            <person name="Miyauchi S."/>
            <person name="Kiss E."/>
            <person name="Kuo A."/>
            <person name="Drula E."/>
            <person name="Kohler A."/>
            <person name="Sanchez-Garcia M."/>
            <person name="Morin E."/>
            <person name="Andreopoulos B."/>
            <person name="Barry K.W."/>
            <person name="Bonito G."/>
            <person name="Buee M."/>
            <person name="Carver A."/>
            <person name="Chen C."/>
            <person name="Cichocki N."/>
            <person name="Clum A."/>
            <person name="Culley D."/>
            <person name="Crous P.W."/>
            <person name="Fauchery L."/>
            <person name="Girlanda M."/>
            <person name="Hayes R.D."/>
            <person name="Keri Z."/>
            <person name="LaButti K."/>
            <person name="Lipzen A."/>
            <person name="Lombard V."/>
            <person name="Magnuson J."/>
            <person name="Maillard F."/>
            <person name="Murat C."/>
            <person name="Nolan M."/>
            <person name="Ohm R.A."/>
            <person name="Pangilinan J."/>
            <person name="Pereira M.F."/>
            <person name="Perotto S."/>
            <person name="Peter M."/>
            <person name="Pfister S."/>
            <person name="Riley R."/>
            <person name="Sitrit Y."/>
            <person name="Stielow J.B."/>
            <person name="Szollosi G."/>
            <person name="Zifcakova L."/>
            <person name="Stursova M."/>
            <person name="Spatafora J.W."/>
            <person name="Tedersoo L."/>
            <person name="Vaario L.M."/>
            <person name="Yamada A."/>
            <person name="Yan M."/>
            <person name="Wang P."/>
            <person name="Xu J."/>
            <person name="Bruns T."/>
            <person name="Baldrian P."/>
            <person name="Vilgalys R."/>
            <person name="Dunand C."/>
            <person name="Henrissat B."/>
            <person name="Grigoriev I.V."/>
            <person name="Hibbett D."/>
            <person name="Nagy L.G."/>
            <person name="Martin F.M."/>
        </authorList>
    </citation>
    <scope>NUCLEOTIDE SEQUENCE</scope>
    <source>
        <strain evidence="10">Prilba</strain>
    </source>
</reference>
<dbReference type="GO" id="GO:0005524">
    <property type="term" value="F:ATP binding"/>
    <property type="evidence" value="ECO:0007669"/>
    <property type="project" value="UniProtKB-UniRule"/>
</dbReference>
<keyword evidence="3 6" id="KW-0547">Nucleotide-binding</keyword>
<dbReference type="PANTHER" id="PTHR24346">
    <property type="entry name" value="MAP/MICROTUBULE AFFINITY-REGULATING KINASE"/>
    <property type="match status" value="1"/>
</dbReference>
<evidence type="ECO:0000256" key="4">
    <source>
        <dbReference type="ARBA" id="ARBA00022777"/>
    </source>
</evidence>
<feature type="compositionally biased region" description="Pro residues" evidence="7">
    <location>
        <begin position="27"/>
        <end position="37"/>
    </location>
</feature>
<sequence length="1182" mass="128382">MDSLQIPDPSIPGPSRHSPRPTSLIPSSPPLPSPPQPTRKRASHSVTSSSHPEDQQQQQQQPPYRDVYSHPAAIQYAANHPRRSIPKFGPYLLLHTLGEGEFGKVKLGLHTSWGEEVAVKLIKRHNIDSAVRMSKVEREIEVLRMLKHPNIVRLYDVIETDKYIGIILDYASGGELFDHILAHRFLKEKDACRLFAQLVSGVWYIHQRKIVHRDLKLENLLLDRNRNVIITDFGFANRFEHRSDDLMQTSCGSPCYAAPELVISEGSYVGSAVDIWSCGVILYAMLAGYLPFDDDPANPDGDNINLLYKYIVNTPLSFPEYISREARDLLGIMLQPDPQRRADLSHVMQHPWLAPYAYLFEKTVEDLEAGAIELHKAKRQAYQRQMRNATQASADHPKVSRSQSAKNDVFPHASVAVVAPRGHSHAPEDQTLYETSADLAAASQAQAQSRRGYNSTIVMPSGYVDDDPFAQSPEPAPGSIPIVSTAAEQQQSQRPRSSSRKDQLPPIPAPTTVVNGTVNGTGSVRSKAASGMRHTIQVEYGQPEPPSVALQPKRDETPKKEPKPSQDLQSTPPLPLLPQKLQAQSPSTPPQQQQQREKTRRTSSLTGPRPPPPSPLVTLPPTHTPTKVEPPLVTVNAASPPTTPHPQADDKGSYIAAGTTSSGSSRKNKHNRGISIDKMGLGKIFGSPSPAEPAYAPPQAARAPSESSAVTSLYTTISKISGSTSRRPSTLQVAPSPSSSPTVEASATQTSLLSPDNGKKSRRSTLSVMVEPLTRTIKARPGRSSARDPDTPSRGKETSREPSDRQSRSMLPTSTSERQAVLGEKVPRAPDTIGHGMSASSSKARKVMQWFRSRSKGRGLGDDGETSAPLGGKPSVRDAFAVRPNGSSTSINAMQVFPTNVNAEEYANGPRMGPPRSHRTASTGADGSQVVPSFAELVRRHVAPPKGVIRTHHGAVSQATVTSGVPTEVMGHVRAVLEGMGVDVQKESEFKYRCVRAKRRRAPTAPSGLREPGLAAFTLIGSAASNGVDKRGLPVPSQSSFGGSTGGMLKGLLMRRQSSQVSGDGEAPSPEMAASPALSPGSAVQSPGRRSVVPGEMVREPVYGDPTQDQGDEVRFYVELTKLDGLKDTYSIDIRRLKGNLRSYKFLYDCITECVCISPLPSPSLLTWYYDADFFFLSLQAP</sequence>
<keyword evidence="1" id="KW-0723">Serine/threonine-protein kinase</keyword>
<dbReference type="PANTHER" id="PTHR24346:SF110">
    <property type="entry name" value="NON-SPECIFIC SERINE_THREONINE PROTEIN KINASE"/>
    <property type="match status" value="1"/>
</dbReference>
<evidence type="ECO:0000256" key="2">
    <source>
        <dbReference type="ARBA" id="ARBA00022679"/>
    </source>
</evidence>
<feature type="compositionally biased region" description="Low complexity" evidence="7">
    <location>
        <begin position="565"/>
        <end position="594"/>
    </location>
</feature>
<evidence type="ECO:0000313" key="11">
    <source>
        <dbReference type="Proteomes" id="UP000759537"/>
    </source>
</evidence>
<feature type="domain" description="KA1" evidence="9">
    <location>
        <begin position="1107"/>
        <end position="1157"/>
    </location>
</feature>
<reference evidence="10" key="1">
    <citation type="submission" date="2019-10" db="EMBL/GenBank/DDBJ databases">
        <authorList>
            <consortium name="DOE Joint Genome Institute"/>
            <person name="Kuo A."/>
            <person name="Miyauchi S."/>
            <person name="Kiss E."/>
            <person name="Drula E."/>
            <person name="Kohler A."/>
            <person name="Sanchez-Garcia M."/>
            <person name="Andreopoulos B."/>
            <person name="Barry K.W."/>
            <person name="Bonito G."/>
            <person name="Buee M."/>
            <person name="Carver A."/>
            <person name="Chen C."/>
            <person name="Cichocki N."/>
            <person name="Clum A."/>
            <person name="Culley D."/>
            <person name="Crous P.W."/>
            <person name="Fauchery L."/>
            <person name="Girlanda M."/>
            <person name="Hayes R."/>
            <person name="Keri Z."/>
            <person name="LaButti K."/>
            <person name="Lipzen A."/>
            <person name="Lombard V."/>
            <person name="Magnuson J."/>
            <person name="Maillard F."/>
            <person name="Morin E."/>
            <person name="Murat C."/>
            <person name="Nolan M."/>
            <person name="Ohm R."/>
            <person name="Pangilinan J."/>
            <person name="Pereira M."/>
            <person name="Perotto S."/>
            <person name="Peter M."/>
            <person name="Riley R."/>
            <person name="Sitrit Y."/>
            <person name="Stielow B."/>
            <person name="Szollosi G."/>
            <person name="Zifcakova L."/>
            <person name="Stursova M."/>
            <person name="Spatafora J.W."/>
            <person name="Tedersoo L."/>
            <person name="Vaario L.-M."/>
            <person name="Yamada A."/>
            <person name="Yan M."/>
            <person name="Wang P."/>
            <person name="Xu J."/>
            <person name="Bruns T."/>
            <person name="Baldrian P."/>
            <person name="Vilgalys R."/>
            <person name="Henrissat B."/>
            <person name="Grigoriev I.V."/>
            <person name="Hibbett D."/>
            <person name="Nagy L.G."/>
            <person name="Martin F.M."/>
        </authorList>
    </citation>
    <scope>NUCLEOTIDE SEQUENCE</scope>
    <source>
        <strain evidence="10">Prilba</strain>
    </source>
</reference>
<dbReference type="Pfam" id="PF02149">
    <property type="entry name" value="KA1"/>
    <property type="match status" value="1"/>
</dbReference>
<organism evidence="10 11">
    <name type="scientific">Russula ochroleuca</name>
    <dbReference type="NCBI Taxonomy" id="152965"/>
    <lineage>
        <taxon>Eukaryota</taxon>
        <taxon>Fungi</taxon>
        <taxon>Dikarya</taxon>
        <taxon>Basidiomycota</taxon>
        <taxon>Agaricomycotina</taxon>
        <taxon>Agaricomycetes</taxon>
        <taxon>Russulales</taxon>
        <taxon>Russulaceae</taxon>
        <taxon>Russula</taxon>
    </lineage>
</organism>
<feature type="compositionally biased region" description="Low complexity" evidence="7">
    <location>
        <begin position="687"/>
        <end position="705"/>
    </location>
</feature>
<dbReference type="InterPro" id="IPR011009">
    <property type="entry name" value="Kinase-like_dom_sf"/>
</dbReference>
<feature type="compositionally biased region" description="Basic and acidic residues" evidence="7">
    <location>
        <begin position="785"/>
        <end position="807"/>
    </location>
</feature>
<accession>A0A9P5N603</accession>
<dbReference type="Gene3D" id="3.30.310.80">
    <property type="entry name" value="Kinase associated domain 1, KA1"/>
    <property type="match status" value="1"/>
</dbReference>
<feature type="region of interest" description="Disordered" evidence="7">
    <location>
        <begin position="458"/>
        <end position="876"/>
    </location>
</feature>
<feature type="compositionally biased region" description="Polar residues" evidence="7">
    <location>
        <begin position="706"/>
        <end position="754"/>
    </location>
</feature>
<dbReference type="InterPro" id="IPR017441">
    <property type="entry name" value="Protein_kinase_ATP_BS"/>
</dbReference>
<feature type="compositionally biased region" description="Polar residues" evidence="7">
    <location>
        <begin position="808"/>
        <end position="818"/>
    </location>
</feature>
<evidence type="ECO:0000256" key="7">
    <source>
        <dbReference type="SAM" id="MobiDB-lite"/>
    </source>
</evidence>
<feature type="region of interest" description="Disordered" evidence="7">
    <location>
        <begin position="908"/>
        <end position="928"/>
    </location>
</feature>
<evidence type="ECO:0000256" key="6">
    <source>
        <dbReference type="PROSITE-ProRule" id="PRU10141"/>
    </source>
</evidence>
<feature type="compositionally biased region" description="Polar residues" evidence="7">
    <location>
        <begin position="383"/>
        <end position="393"/>
    </location>
</feature>
<dbReference type="PROSITE" id="PS50011">
    <property type="entry name" value="PROTEIN_KINASE_DOM"/>
    <property type="match status" value="1"/>
</dbReference>
<dbReference type="FunFam" id="1.10.510.10:FF:000636">
    <property type="entry name" value="Non-specific serine/threonine protein kinase"/>
    <property type="match status" value="1"/>
</dbReference>
<feature type="binding site" evidence="6">
    <location>
        <position position="120"/>
    </location>
    <ligand>
        <name>ATP</name>
        <dbReference type="ChEBI" id="CHEBI:30616"/>
    </ligand>
</feature>
<dbReference type="GO" id="GO:0004674">
    <property type="term" value="F:protein serine/threonine kinase activity"/>
    <property type="evidence" value="ECO:0007669"/>
    <property type="project" value="UniProtKB-KW"/>
</dbReference>
<dbReference type="PROSITE" id="PS00107">
    <property type="entry name" value="PROTEIN_KINASE_ATP"/>
    <property type="match status" value="1"/>
</dbReference>
<evidence type="ECO:0000256" key="5">
    <source>
        <dbReference type="ARBA" id="ARBA00022840"/>
    </source>
</evidence>
<keyword evidence="2" id="KW-0808">Transferase</keyword>